<feature type="compositionally biased region" description="Low complexity" evidence="1">
    <location>
        <begin position="23"/>
        <end position="43"/>
    </location>
</feature>
<dbReference type="InterPro" id="IPR052469">
    <property type="entry name" value="MEIOB"/>
</dbReference>
<dbReference type="AlphaFoldDB" id="A0A1W5D100"/>
<evidence type="ECO:0000313" key="3">
    <source>
        <dbReference type="Proteomes" id="UP000192927"/>
    </source>
</evidence>
<proteinExistence type="predicted"/>
<feature type="region of interest" description="Disordered" evidence="1">
    <location>
        <begin position="1"/>
        <end position="52"/>
    </location>
</feature>
<feature type="compositionally biased region" description="Low complexity" evidence="1">
    <location>
        <begin position="1"/>
        <end position="13"/>
    </location>
</feature>
<dbReference type="EMBL" id="FWEW01001269">
    <property type="protein sequence ID" value="SLM36690.1"/>
    <property type="molecule type" value="Genomic_DNA"/>
</dbReference>
<dbReference type="GO" id="GO:0008310">
    <property type="term" value="F:single-stranded DNA 3'-5' DNA exonuclease activity"/>
    <property type="evidence" value="ECO:0007669"/>
    <property type="project" value="TreeGrafter"/>
</dbReference>
<reference evidence="3" key="1">
    <citation type="submission" date="2017-03" db="EMBL/GenBank/DDBJ databases">
        <authorList>
            <person name="Sharma R."/>
            <person name="Thines M."/>
        </authorList>
    </citation>
    <scope>NUCLEOTIDE SEQUENCE [LARGE SCALE GENOMIC DNA]</scope>
</reference>
<dbReference type="PANTHER" id="PTHR21166:SF2">
    <property type="entry name" value="CELL DIVISION CONTROL PROTEIN 24 OB DOMAIN-CONTAINING PROTEIN-RELATED"/>
    <property type="match status" value="1"/>
</dbReference>
<sequence length="354" mass="38066">MPPQSPSIQSFFPREPSLRTQIPAAASSAPAPADPRSSSPHAPGDGFNGADVDPVFHPAGLPAWHPPKEYAEVEIGALVPGPACVMVTGRVVNFYDRVNGSAGGMPRAARGCWRCVVGDGTGFVVGFVEGGGEVADGKVLVAVKSIAARKKFTTKKGNPAEKVDVHVFDDTADATLTLWGCVAGSASTWTPSSTVLLLSNPALKEYTRPMLSLTAETHVEIDPAIADAEWLRKYAHNLTKREHVNLAFPENVFDVEQFKESQLRMLFTLADIDEFARAAPTETFMGYFSLLITDLNITTLHQRNMLLSTEWPVLSPPLFPINPNWFPRTAAASPSSPTPHPPNANSATKTSPSR</sequence>
<name>A0A1W5D100_9LECA</name>
<dbReference type="InterPro" id="IPR012340">
    <property type="entry name" value="NA-bd_OB-fold"/>
</dbReference>
<keyword evidence="3" id="KW-1185">Reference proteome</keyword>
<evidence type="ECO:0000313" key="2">
    <source>
        <dbReference type="EMBL" id="SLM36690.1"/>
    </source>
</evidence>
<evidence type="ECO:0000256" key="1">
    <source>
        <dbReference type="SAM" id="MobiDB-lite"/>
    </source>
</evidence>
<organism evidence="2 3">
    <name type="scientific">Lasallia pustulata</name>
    <dbReference type="NCBI Taxonomy" id="136370"/>
    <lineage>
        <taxon>Eukaryota</taxon>
        <taxon>Fungi</taxon>
        <taxon>Dikarya</taxon>
        <taxon>Ascomycota</taxon>
        <taxon>Pezizomycotina</taxon>
        <taxon>Lecanoromycetes</taxon>
        <taxon>OSLEUM clade</taxon>
        <taxon>Umbilicariomycetidae</taxon>
        <taxon>Umbilicariales</taxon>
        <taxon>Umbilicariaceae</taxon>
        <taxon>Lasallia</taxon>
    </lineage>
</organism>
<dbReference type="Gene3D" id="2.40.50.140">
    <property type="entry name" value="Nucleic acid-binding proteins"/>
    <property type="match status" value="1"/>
</dbReference>
<feature type="region of interest" description="Disordered" evidence="1">
    <location>
        <begin position="329"/>
        <end position="354"/>
    </location>
</feature>
<dbReference type="Proteomes" id="UP000192927">
    <property type="component" value="Unassembled WGS sequence"/>
</dbReference>
<dbReference type="GO" id="GO:0000712">
    <property type="term" value="P:resolution of meiotic recombination intermediates"/>
    <property type="evidence" value="ECO:0007669"/>
    <property type="project" value="TreeGrafter"/>
</dbReference>
<dbReference type="PANTHER" id="PTHR21166">
    <property type="entry name" value="CELL DIVISION CONTROL PROTEIN 24 OB DOMAIN-CONTAINING PROTEIN-RELATED"/>
    <property type="match status" value="1"/>
</dbReference>
<dbReference type="GO" id="GO:0003697">
    <property type="term" value="F:single-stranded DNA binding"/>
    <property type="evidence" value="ECO:0007669"/>
    <property type="project" value="TreeGrafter"/>
</dbReference>
<protein>
    <submittedName>
        <fullName evidence="2">Nucleic acid-binding, OB-fold</fullName>
    </submittedName>
</protein>
<dbReference type="SUPFAM" id="SSF50249">
    <property type="entry name" value="Nucleic acid-binding proteins"/>
    <property type="match status" value="1"/>
</dbReference>
<accession>A0A1W5D100</accession>